<evidence type="ECO:0000313" key="3">
    <source>
        <dbReference type="EMBL" id="MDM5272087.1"/>
    </source>
</evidence>
<dbReference type="Pfam" id="PF01343">
    <property type="entry name" value="Peptidase_S49"/>
    <property type="match status" value="1"/>
</dbReference>
<accession>A0ABT7QZ23</accession>
<dbReference type="InterPro" id="IPR029045">
    <property type="entry name" value="ClpP/crotonase-like_dom_sf"/>
</dbReference>
<reference evidence="3" key="1">
    <citation type="submission" date="2023-01" db="EMBL/GenBank/DDBJ databases">
        <title>Sulfurovum sp. zt1-1 genome assembly.</title>
        <authorList>
            <person name="Wang J."/>
        </authorList>
    </citation>
    <scope>NUCLEOTIDE SEQUENCE</scope>
    <source>
        <strain evidence="3">Zt1-1</strain>
    </source>
</reference>
<organism evidence="3 4">
    <name type="scientific">Sulfurovum zhangzhouensis</name>
    <dbReference type="NCBI Taxonomy" id="3019067"/>
    <lineage>
        <taxon>Bacteria</taxon>
        <taxon>Pseudomonadati</taxon>
        <taxon>Campylobacterota</taxon>
        <taxon>Epsilonproteobacteria</taxon>
        <taxon>Campylobacterales</taxon>
        <taxon>Sulfurovaceae</taxon>
        <taxon>Sulfurovum</taxon>
    </lineage>
</organism>
<comment type="caution">
    <text evidence="3">The sequence shown here is derived from an EMBL/GenBank/DDBJ whole genome shotgun (WGS) entry which is preliminary data.</text>
</comment>
<dbReference type="Gene3D" id="3.90.226.10">
    <property type="entry name" value="2-enoyl-CoA Hydratase, Chain A, domain 1"/>
    <property type="match status" value="1"/>
</dbReference>
<evidence type="ECO:0000313" key="4">
    <source>
        <dbReference type="Proteomes" id="UP001169069"/>
    </source>
</evidence>
<dbReference type="PANTHER" id="PTHR42987">
    <property type="entry name" value="PEPTIDASE S49"/>
    <property type="match status" value="1"/>
</dbReference>
<protein>
    <submittedName>
        <fullName evidence="3">S49 family peptidase</fullName>
    </submittedName>
</protein>
<name>A0ABT7QZ23_9BACT</name>
<proteinExistence type="inferred from homology"/>
<keyword evidence="4" id="KW-1185">Reference proteome</keyword>
<dbReference type="CDD" id="cd07022">
    <property type="entry name" value="S49_Sppa_36K_type"/>
    <property type="match status" value="1"/>
</dbReference>
<gene>
    <name evidence="3" type="ORF">PGH07_07835</name>
</gene>
<evidence type="ECO:0000256" key="1">
    <source>
        <dbReference type="ARBA" id="ARBA00008683"/>
    </source>
</evidence>
<dbReference type="SUPFAM" id="SSF52096">
    <property type="entry name" value="ClpP/crotonase"/>
    <property type="match status" value="1"/>
</dbReference>
<dbReference type="RefSeq" id="WP_289413833.1">
    <property type="nucleotide sequence ID" value="NZ_JAQIBD010000002.1"/>
</dbReference>
<comment type="similarity">
    <text evidence="1">Belongs to the peptidase S49 family.</text>
</comment>
<dbReference type="EMBL" id="JAQIBD010000002">
    <property type="protein sequence ID" value="MDM5272087.1"/>
    <property type="molecule type" value="Genomic_DNA"/>
</dbReference>
<dbReference type="InterPro" id="IPR002142">
    <property type="entry name" value="Peptidase_S49"/>
</dbReference>
<sequence length="265" mass="28921">MSRVLKALQQESWLILPERLELMRQIASREYDVEMLATKVGQPLDNTRTVELRGTTAVIPVIGSIYRYANLFTEICGDVSTEALIQDIVKAGDNPRVKEIVMNFDTGGGQAAGIWEASKIIADVKRVKPVIAYVDDVAASGGYWLASACDHIAASKTAMVGSIGAVYGFTFKNNPGMESIEIVSSISPKKRPDVRTDSGKEQVQTWADRLGETFVQEVASNRGVTYEYVLDNFGQGDMLIAEDALSAGMIDEITTFEALLKSIQS</sequence>
<feature type="domain" description="Peptidase S49" evidence="2">
    <location>
        <begin position="123"/>
        <end position="263"/>
    </location>
</feature>
<dbReference type="InterPro" id="IPR033855">
    <property type="entry name" value="Protein_C"/>
</dbReference>
<evidence type="ECO:0000259" key="2">
    <source>
        <dbReference type="Pfam" id="PF01343"/>
    </source>
</evidence>
<dbReference type="Proteomes" id="UP001169069">
    <property type="component" value="Unassembled WGS sequence"/>
</dbReference>
<dbReference type="PANTHER" id="PTHR42987:SF4">
    <property type="entry name" value="PROTEASE SOHB-RELATED"/>
    <property type="match status" value="1"/>
</dbReference>